<comment type="caution">
    <text evidence="1">The sequence shown here is derived from an EMBL/GenBank/DDBJ whole genome shotgun (WGS) entry which is preliminary data.</text>
</comment>
<name>A0ACC2N5I3_9HYME</name>
<accession>A0ACC2N5I3</accession>
<protein>
    <submittedName>
        <fullName evidence="1">Uncharacterized protein</fullName>
    </submittedName>
</protein>
<reference evidence="1" key="1">
    <citation type="submission" date="2023-04" db="EMBL/GenBank/DDBJ databases">
        <title>A chromosome-level genome assembly of the parasitoid wasp Eretmocerus hayati.</title>
        <authorList>
            <person name="Zhong Y."/>
            <person name="Liu S."/>
            <person name="Liu Y."/>
        </authorList>
    </citation>
    <scope>NUCLEOTIDE SEQUENCE</scope>
    <source>
        <strain evidence="1">ZJU_SS_LIU_2023</strain>
    </source>
</reference>
<dbReference type="Proteomes" id="UP001239111">
    <property type="component" value="Chromosome 4"/>
</dbReference>
<keyword evidence="2" id="KW-1185">Reference proteome</keyword>
<dbReference type="EMBL" id="CM056744">
    <property type="protein sequence ID" value="KAJ8666151.1"/>
    <property type="molecule type" value="Genomic_DNA"/>
</dbReference>
<proteinExistence type="predicted"/>
<evidence type="ECO:0000313" key="2">
    <source>
        <dbReference type="Proteomes" id="UP001239111"/>
    </source>
</evidence>
<gene>
    <name evidence="1" type="ORF">QAD02_007813</name>
</gene>
<evidence type="ECO:0000313" key="1">
    <source>
        <dbReference type="EMBL" id="KAJ8666151.1"/>
    </source>
</evidence>
<organism evidence="1 2">
    <name type="scientific">Eretmocerus hayati</name>
    <dbReference type="NCBI Taxonomy" id="131215"/>
    <lineage>
        <taxon>Eukaryota</taxon>
        <taxon>Metazoa</taxon>
        <taxon>Ecdysozoa</taxon>
        <taxon>Arthropoda</taxon>
        <taxon>Hexapoda</taxon>
        <taxon>Insecta</taxon>
        <taxon>Pterygota</taxon>
        <taxon>Neoptera</taxon>
        <taxon>Endopterygota</taxon>
        <taxon>Hymenoptera</taxon>
        <taxon>Apocrita</taxon>
        <taxon>Proctotrupomorpha</taxon>
        <taxon>Chalcidoidea</taxon>
        <taxon>Aphelinidae</taxon>
        <taxon>Aphelininae</taxon>
        <taxon>Eretmocerus</taxon>
    </lineage>
</organism>
<sequence>MYDSGRAKTPKQTPKSTRHLLCAPPEKTSSSSVDHPHDQKKPDNEFSDGAPSLKAKLREKDKLIITQQKDIQELRKELDTKDELYVDLAERNSVVQTEVIEKFQLLFGIVRDLKQANINTAHPDSSTLAVGYEDRPNFMVHVGRDHRIPKQEWTHAFSLTCPRDFTRHFAFHLFGLETLRKSTLTGEPSNRSKNEDVERKKPKSDGEMVA</sequence>